<proteinExistence type="inferred from homology"/>
<organism evidence="12 13">
    <name type="scientific">Postia placenta MAD-698-R-SB12</name>
    <dbReference type="NCBI Taxonomy" id="670580"/>
    <lineage>
        <taxon>Eukaryota</taxon>
        <taxon>Fungi</taxon>
        <taxon>Dikarya</taxon>
        <taxon>Basidiomycota</taxon>
        <taxon>Agaricomycotina</taxon>
        <taxon>Agaricomycetes</taxon>
        <taxon>Polyporales</taxon>
        <taxon>Adustoporiaceae</taxon>
        <taxon>Rhodonia</taxon>
    </lineage>
</organism>
<evidence type="ECO:0000256" key="2">
    <source>
        <dbReference type="ARBA" id="ARBA00010473"/>
    </source>
</evidence>
<name>A0A1X6N3Z0_9APHY</name>
<evidence type="ECO:0000256" key="10">
    <source>
        <dbReference type="ARBA" id="ARBA00023242"/>
    </source>
</evidence>
<comment type="function">
    <text evidence="1 11">Required for nuclear membrane fusion during karyogamy.</text>
</comment>
<keyword evidence="3 11" id="KW-0415">Karyogamy</keyword>
<dbReference type="GO" id="GO:0000742">
    <property type="term" value="P:karyogamy involved in conjugation with cellular fusion"/>
    <property type="evidence" value="ECO:0007669"/>
    <property type="project" value="UniProtKB-UniRule"/>
</dbReference>
<keyword evidence="7" id="KW-1133">Transmembrane helix</keyword>
<dbReference type="GO" id="GO:0005789">
    <property type="term" value="C:endoplasmic reticulum membrane"/>
    <property type="evidence" value="ECO:0007669"/>
    <property type="project" value="UniProtKB-SubCell"/>
</dbReference>
<keyword evidence="13" id="KW-1185">Reference proteome</keyword>
<evidence type="ECO:0000256" key="11">
    <source>
        <dbReference type="RuleBase" id="RU368082"/>
    </source>
</evidence>
<dbReference type="Proteomes" id="UP000194127">
    <property type="component" value="Unassembled WGS sequence"/>
</dbReference>
<dbReference type="Pfam" id="PF04163">
    <property type="entry name" value="Tht1"/>
    <property type="match status" value="1"/>
</dbReference>
<dbReference type="InterPro" id="IPR007292">
    <property type="entry name" value="Nuclear_fusion_Kar5"/>
</dbReference>
<keyword evidence="4" id="KW-0812">Transmembrane</keyword>
<evidence type="ECO:0000256" key="4">
    <source>
        <dbReference type="ARBA" id="ARBA00022692"/>
    </source>
</evidence>
<keyword evidence="9" id="KW-0325">Glycoprotein</keyword>
<evidence type="ECO:0000256" key="3">
    <source>
        <dbReference type="ARBA" id="ARBA00022459"/>
    </source>
</evidence>
<evidence type="ECO:0000256" key="8">
    <source>
        <dbReference type="ARBA" id="ARBA00023136"/>
    </source>
</evidence>
<protein>
    <submittedName>
        <fullName evidence="12">Uncharacterized protein</fullName>
    </submittedName>
</protein>
<evidence type="ECO:0000313" key="12">
    <source>
        <dbReference type="EMBL" id="OSX63361.1"/>
    </source>
</evidence>
<accession>A0A1X6N3Z0</accession>
<evidence type="ECO:0000313" key="13">
    <source>
        <dbReference type="Proteomes" id="UP000194127"/>
    </source>
</evidence>
<sequence>YSDILQNYNRQPDCFRRAAGLIRTTCGELDMNENERVRAAITMTLCELGTAKHNSPPLECAAFAVEMRSTDKNIPNGPPGACVEALSRSTQHWSSYSGYLREVSQLCYAFRRWNDIDTAREIYRNATIGQVEILQHLNEREEQLQEYSRRSDLFLQVYPAFSRQRLMQDIQLCRT</sequence>
<dbReference type="AlphaFoldDB" id="A0A1X6N3Z0"/>
<comment type="similarity">
    <text evidence="2 11">Belongs to the KAR5 family.</text>
</comment>
<dbReference type="PANTHER" id="PTHR28012">
    <property type="entry name" value="NUCLEAR FUSION PROTEIN KAR5"/>
    <property type="match status" value="1"/>
</dbReference>
<dbReference type="GO" id="GO:0048288">
    <property type="term" value="P:nuclear membrane fusion involved in karyogamy"/>
    <property type="evidence" value="ECO:0007669"/>
    <property type="project" value="UniProtKB-UniRule"/>
</dbReference>
<keyword evidence="5 11" id="KW-0732">Signal</keyword>
<comment type="subcellular location">
    <subcellularLocation>
        <location evidence="11">Endoplasmic reticulum membrane</location>
    </subcellularLocation>
    <subcellularLocation>
        <location evidence="11">Nucleus membrane</location>
    </subcellularLocation>
</comment>
<reference evidence="12 13" key="1">
    <citation type="submission" date="2017-04" db="EMBL/GenBank/DDBJ databases">
        <title>Genome Sequence of the Model Brown-Rot Fungus Postia placenta SB12.</title>
        <authorList>
            <consortium name="DOE Joint Genome Institute"/>
            <person name="Gaskell J."/>
            <person name="Kersten P."/>
            <person name="Larrondo L.F."/>
            <person name="Canessa P."/>
            <person name="Martinez D."/>
            <person name="Hibbett D."/>
            <person name="Schmoll M."/>
            <person name="Kubicek C.P."/>
            <person name="Martinez A.T."/>
            <person name="Yadav J."/>
            <person name="Master E."/>
            <person name="Magnuson J.K."/>
            <person name="James T."/>
            <person name="Yaver D."/>
            <person name="Berka R."/>
            <person name="Labutti K."/>
            <person name="Lipzen A."/>
            <person name="Aerts A."/>
            <person name="Barry K."/>
            <person name="Henrissat B."/>
            <person name="Blanchette R."/>
            <person name="Grigoriev I."/>
            <person name="Cullen D."/>
        </authorList>
    </citation>
    <scope>NUCLEOTIDE SEQUENCE [LARGE SCALE GENOMIC DNA]</scope>
    <source>
        <strain evidence="12 13">MAD-698-R-SB12</strain>
    </source>
</reference>
<keyword evidence="8" id="KW-0472">Membrane</keyword>
<dbReference type="EMBL" id="KZ110595">
    <property type="protein sequence ID" value="OSX63361.1"/>
    <property type="molecule type" value="Genomic_DNA"/>
</dbReference>
<keyword evidence="10 11" id="KW-0539">Nucleus</keyword>
<dbReference type="GeneID" id="36330055"/>
<dbReference type="OrthoDB" id="5311848at2759"/>
<evidence type="ECO:0000256" key="6">
    <source>
        <dbReference type="ARBA" id="ARBA00022824"/>
    </source>
</evidence>
<feature type="non-terminal residue" evidence="12">
    <location>
        <position position="1"/>
    </location>
</feature>
<evidence type="ECO:0000256" key="1">
    <source>
        <dbReference type="ARBA" id="ARBA00003389"/>
    </source>
</evidence>
<dbReference type="RefSeq" id="XP_024340155.1">
    <property type="nucleotide sequence ID" value="XM_024485106.1"/>
</dbReference>
<dbReference type="PANTHER" id="PTHR28012:SF1">
    <property type="entry name" value="NUCLEAR FUSION PROTEIN KAR5"/>
    <property type="match status" value="1"/>
</dbReference>
<evidence type="ECO:0000256" key="5">
    <source>
        <dbReference type="ARBA" id="ARBA00022729"/>
    </source>
</evidence>
<dbReference type="GO" id="GO:0031965">
    <property type="term" value="C:nuclear membrane"/>
    <property type="evidence" value="ECO:0007669"/>
    <property type="project" value="UniProtKB-SubCell"/>
</dbReference>
<keyword evidence="6 11" id="KW-0256">Endoplasmic reticulum</keyword>
<evidence type="ECO:0000256" key="7">
    <source>
        <dbReference type="ARBA" id="ARBA00022989"/>
    </source>
</evidence>
<gene>
    <name evidence="12" type="ORF">POSPLADRAFT_1139951</name>
</gene>
<evidence type="ECO:0000256" key="9">
    <source>
        <dbReference type="ARBA" id="ARBA00023180"/>
    </source>
</evidence>